<accession>A0A4C1ZF18</accession>
<dbReference type="GO" id="GO:0030424">
    <property type="term" value="C:axon"/>
    <property type="evidence" value="ECO:0007669"/>
    <property type="project" value="TreeGrafter"/>
</dbReference>
<dbReference type="Gene3D" id="2.60.40.10">
    <property type="entry name" value="Immunoglobulins"/>
    <property type="match status" value="1"/>
</dbReference>
<dbReference type="SUPFAM" id="SSF48726">
    <property type="entry name" value="Immunoglobulin"/>
    <property type="match status" value="1"/>
</dbReference>
<dbReference type="Proteomes" id="UP000299102">
    <property type="component" value="Unassembled WGS sequence"/>
</dbReference>
<dbReference type="GO" id="GO:0007156">
    <property type="term" value="P:homophilic cell adhesion via plasma membrane adhesion molecules"/>
    <property type="evidence" value="ECO:0007669"/>
    <property type="project" value="TreeGrafter"/>
</dbReference>
<dbReference type="STRING" id="151549.A0A4C1ZF18"/>
<gene>
    <name evidence="3" type="primary">DSCAML1</name>
    <name evidence="3" type="ORF">EVAR_99857_1</name>
</gene>
<evidence type="ECO:0000256" key="1">
    <source>
        <dbReference type="ARBA" id="ARBA00023319"/>
    </source>
</evidence>
<dbReference type="GO" id="GO:0098632">
    <property type="term" value="F:cell-cell adhesion mediator activity"/>
    <property type="evidence" value="ECO:0007669"/>
    <property type="project" value="TreeGrafter"/>
</dbReference>
<name>A0A4C1ZF18_EUMVA</name>
<dbReference type="InterPro" id="IPR007110">
    <property type="entry name" value="Ig-like_dom"/>
</dbReference>
<feature type="domain" description="Ig-like" evidence="2">
    <location>
        <begin position="401"/>
        <end position="447"/>
    </location>
</feature>
<dbReference type="GO" id="GO:0007411">
    <property type="term" value="P:axon guidance"/>
    <property type="evidence" value="ECO:0007669"/>
    <property type="project" value="TreeGrafter"/>
</dbReference>
<dbReference type="PROSITE" id="PS50835">
    <property type="entry name" value="IG_LIKE"/>
    <property type="match status" value="1"/>
</dbReference>
<dbReference type="EMBL" id="BGZK01001837">
    <property type="protein sequence ID" value="GBP87126.1"/>
    <property type="molecule type" value="Genomic_DNA"/>
</dbReference>
<keyword evidence="1" id="KW-0393">Immunoglobulin domain</keyword>
<dbReference type="PANTHER" id="PTHR10075">
    <property type="entry name" value="BASIGIN RELATED"/>
    <property type="match status" value="1"/>
</dbReference>
<evidence type="ECO:0000313" key="3">
    <source>
        <dbReference type="EMBL" id="GBP87126.1"/>
    </source>
</evidence>
<dbReference type="PANTHER" id="PTHR10075:SF14">
    <property type="entry name" value="CELL ADHESION MOLECULE DSCAM2-RELATED"/>
    <property type="match status" value="1"/>
</dbReference>
<reference evidence="3 4" key="1">
    <citation type="journal article" date="2019" name="Commun. Biol.">
        <title>The bagworm genome reveals a unique fibroin gene that provides high tensile strength.</title>
        <authorList>
            <person name="Kono N."/>
            <person name="Nakamura H."/>
            <person name="Ohtoshi R."/>
            <person name="Tomita M."/>
            <person name="Numata K."/>
            <person name="Arakawa K."/>
        </authorList>
    </citation>
    <scope>NUCLEOTIDE SEQUENCE [LARGE SCALE GENOMIC DNA]</scope>
</reference>
<dbReference type="InterPro" id="IPR036179">
    <property type="entry name" value="Ig-like_dom_sf"/>
</dbReference>
<evidence type="ECO:0000313" key="4">
    <source>
        <dbReference type="Proteomes" id="UP000299102"/>
    </source>
</evidence>
<dbReference type="GO" id="GO:0070593">
    <property type="term" value="P:dendrite self-avoidance"/>
    <property type="evidence" value="ECO:0007669"/>
    <property type="project" value="TreeGrafter"/>
</dbReference>
<proteinExistence type="predicted"/>
<dbReference type="GO" id="GO:0007417">
    <property type="term" value="P:central nervous system development"/>
    <property type="evidence" value="ECO:0007669"/>
    <property type="project" value="TreeGrafter"/>
</dbReference>
<dbReference type="GO" id="GO:0005886">
    <property type="term" value="C:plasma membrane"/>
    <property type="evidence" value="ECO:0007669"/>
    <property type="project" value="TreeGrafter"/>
</dbReference>
<keyword evidence="4" id="KW-1185">Reference proteome</keyword>
<comment type="caution">
    <text evidence="3">The sequence shown here is derived from an EMBL/GenBank/DDBJ whole genome shotgun (WGS) entry which is preliminary data.</text>
</comment>
<sequence length="447" mass="47451">MVVTEETVAGDTDAAAASDSRRICKTGGIDTTGFGFGGSGRQQWVFLGQCVTLTHQTISSVIPLLHRLDQTQSFKVKASSWRVETSGTSPLRGVREHDLFMSRLLVDDTVLSHTVRQLSVARVGSPVLLRCEMSSAGPVRGHLATRWTSAALGFSAPDSRWVSGAGGVLLGTALTQADLQAEYSCVVADVPSAAYKLATDDSGQCSSTHSSASRGSCGPPVLTGHVTAQAMTWQRQDANGEWNSITAADGTIGPGRCADGGAPQPRRYACAVSSDLSPRLLMRLVVHEPLSVTVCLTHCCRAPAAANCSVRGGRGAGVTLSWQHEGRSLHGTHDEVRRGARARAPRRRLPVHRARAYGFRRWIFGAHIGCKASITLVIEDCIITLNCLPIAPNAPLSDRPPRLVSTFGEAVARAGQSVTLRCAAVGVPPPRITWTLEDRPLPAASDK</sequence>
<dbReference type="AlphaFoldDB" id="A0A4C1ZF18"/>
<organism evidence="3 4">
    <name type="scientific">Eumeta variegata</name>
    <name type="common">Bagworm moth</name>
    <name type="synonym">Eumeta japonica</name>
    <dbReference type="NCBI Taxonomy" id="151549"/>
    <lineage>
        <taxon>Eukaryota</taxon>
        <taxon>Metazoa</taxon>
        <taxon>Ecdysozoa</taxon>
        <taxon>Arthropoda</taxon>
        <taxon>Hexapoda</taxon>
        <taxon>Insecta</taxon>
        <taxon>Pterygota</taxon>
        <taxon>Neoptera</taxon>
        <taxon>Endopterygota</taxon>
        <taxon>Lepidoptera</taxon>
        <taxon>Glossata</taxon>
        <taxon>Ditrysia</taxon>
        <taxon>Tineoidea</taxon>
        <taxon>Psychidae</taxon>
        <taxon>Oiketicinae</taxon>
        <taxon>Eumeta</taxon>
    </lineage>
</organism>
<dbReference type="InterPro" id="IPR013783">
    <property type="entry name" value="Ig-like_fold"/>
</dbReference>
<protein>
    <submittedName>
        <fullName evidence="3">Down syndrome cell adhesion molecule-like protein 1 homolog</fullName>
    </submittedName>
</protein>
<evidence type="ECO:0000259" key="2">
    <source>
        <dbReference type="PROSITE" id="PS50835"/>
    </source>
</evidence>
<dbReference type="Pfam" id="PF13927">
    <property type="entry name" value="Ig_3"/>
    <property type="match status" value="1"/>
</dbReference>